<accession>A0A1D2MH69</accession>
<dbReference type="Gene3D" id="1.10.10.10">
    <property type="entry name" value="Winged helix-like DNA-binding domain superfamily/Winged helix DNA-binding domain"/>
    <property type="match status" value="1"/>
</dbReference>
<evidence type="ECO:0000313" key="1">
    <source>
        <dbReference type="EMBL" id="ODM92329.1"/>
    </source>
</evidence>
<reference evidence="1 2" key="1">
    <citation type="journal article" date="2016" name="Genome Biol. Evol.">
        <title>Gene Family Evolution Reflects Adaptation to Soil Environmental Stressors in the Genome of the Collembolan Orchesella cincta.</title>
        <authorList>
            <person name="Faddeeva-Vakhrusheva A."/>
            <person name="Derks M.F."/>
            <person name="Anvar S.Y."/>
            <person name="Agamennone V."/>
            <person name="Suring W."/>
            <person name="Smit S."/>
            <person name="van Straalen N.M."/>
            <person name="Roelofs D."/>
        </authorList>
    </citation>
    <scope>NUCLEOTIDE SEQUENCE [LARGE SCALE GENOMIC DNA]</scope>
    <source>
        <tissue evidence="1">Mixed pool</tissue>
    </source>
</reference>
<organism evidence="1 2">
    <name type="scientific">Orchesella cincta</name>
    <name type="common">Springtail</name>
    <name type="synonym">Podura cincta</name>
    <dbReference type="NCBI Taxonomy" id="48709"/>
    <lineage>
        <taxon>Eukaryota</taxon>
        <taxon>Metazoa</taxon>
        <taxon>Ecdysozoa</taxon>
        <taxon>Arthropoda</taxon>
        <taxon>Hexapoda</taxon>
        <taxon>Collembola</taxon>
        <taxon>Entomobryomorpha</taxon>
        <taxon>Entomobryoidea</taxon>
        <taxon>Orchesellidae</taxon>
        <taxon>Orchesellinae</taxon>
        <taxon>Orchesella</taxon>
    </lineage>
</organism>
<dbReference type="OrthoDB" id="283883at2759"/>
<dbReference type="InterPro" id="IPR036388">
    <property type="entry name" value="WH-like_DNA-bd_sf"/>
</dbReference>
<dbReference type="SUPFAM" id="SSF46785">
    <property type="entry name" value="Winged helix' DNA-binding domain"/>
    <property type="match status" value="1"/>
</dbReference>
<comment type="caution">
    <text evidence="1">The sequence shown here is derived from an EMBL/GenBank/DDBJ whole genome shotgun (WGS) entry which is preliminary data.</text>
</comment>
<keyword evidence="2" id="KW-1185">Reference proteome</keyword>
<evidence type="ECO:0000313" key="2">
    <source>
        <dbReference type="Proteomes" id="UP000094527"/>
    </source>
</evidence>
<gene>
    <name evidence="1" type="ORF">Ocin01_14353</name>
</gene>
<sequence>MVYCVPEEMSSDGTKVIKFVAQSGKAFFVTADVAEGLGWEPLRAKTTIDNLIRDGIVWVDIGTMLKHICKMYWLPGLFLTTDAMPDM</sequence>
<dbReference type="InterPro" id="IPR040608">
    <property type="entry name" value="Snf8/Vps36"/>
</dbReference>
<dbReference type="STRING" id="48709.A0A1D2MH69"/>
<dbReference type="Proteomes" id="UP000094527">
    <property type="component" value="Unassembled WGS sequence"/>
</dbReference>
<dbReference type="InterPro" id="IPR036390">
    <property type="entry name" value="WH_DNA-bd_sf"/>
</dbReference>
<dbReference type="EMBL" id="LJIJ01001267">
    <property type="protein sequence ID" value="ODM92329.1"/>
    <property type="molecule type" value="Genomic_DNA"/>
</dbReference>
<protein>
    <submittedName>
        <fullName evidence="1">Vacuolar-sorting protein SNF8</fullName>
    </submittedName>
</protein>
<proteinExistence type="predicted"/>
<dbReference type="Pfam" id="PF04157">
    <property type="entry name" value="EAP30"/>
    <property type="match status" value="1"/>
</dbReference>
<name>A0A1D2MH69_ORCCI</name>
<dbReference type="AlphaFoldDB" id="A0A1D2MH69"/>